<feature type="chain" id="PRO_5044755506" evidence="2">
    <location>
        <begin position="32"/>
        <end position="367"/>
    </location>
</feature>
<dbReference type="PANTHER" id="PTHR34468:SF3">
    <property type="entry name" value="OS03G0288900 PROTEIN"/>
    <property type="match status" value="1"/>
</dbReference>
<evidence type="ECO:0000313" key="3">
    <source>
        <dbReference type="EMBL" id="KAL3718826.1"/>
    </source>
</evidence>
<proteinExistence type="predicted"/>
<feature type="compositionally biased region" description="Basic and acidic residues" evidence="1">
    <location>
        <begin position="121"/>
        <end position="136"/>
    </location>
</feature>
<dbReference type="EMBL" id="JBJKBG010000010">
    <property type="protein sequence ID" value="KAL3718826.1"/>
    <property type="molecule type" value="Genomic_DNA"/>
</dbReference>
<gene>
    <name evidence="3" type="ORF">ACJRO7_003867</name>
</gene>
<feature type="compositionally biased region" description="Basic and acidic residues" evidence="1">
    <location>
        <begin position="181"/>
        <end position="191"/>
    </location>
</feature>
<evidence type="ECO:0000313" key="4">
    <source>
        <dbReference type="Proteomes" id="UP001634007"/>
    </source>
</evidence>
<dbReference type="AlphaFoldDB" id="A0ABD3IYN2"/>
<feature type="compositionally biased region" description="Basic and acidic residues" evidence="1">
    <location>
        <begin position="149"/>
        <end position="174"/>
    </location>
</feature>
<feature type="compositionally biased region" description="Basic and acidic residues" evidence="1">
    <location>
        <begin position="346"/>
        <end position="355"/>
    </location>
</feature>
<evidence type="ECO:0000256" key="2">
    <source>
        <dbReference type="SAM" id="SignalP"/>
    </source>
</evidence>
<keyword evidence="2" id="KW-0732">Signal</keyword>
<evidence type="ECO:0000256" key="1">
    <source>
        <dbReference type="SAM" id="MobiDB-lite"/>
    </source>
</evidence>
<feature type="region of interest" description="Disordered" evidence="1">
    <location>
        <begin position="323"/>
        <end position="367"/>
    </location>
</feature>
<dbReference type="PANTHER" id="PTHR34468">
    <property type="entry name" value="MICROTUBULE-ASSOCIATED FUTSCH-LIKE PROTEIN"/>
    <property type="match status" value="1"/>
</dbReference>
<feature type="signal peptide" evidence="2">
    <location>
        <begin position="1"/>
        <end position="31"/>
    </location>
</feature>
<dbReference type="Proteomes" id="UP001634007">
    <property type="component" value="Unassembled WGS sequence"/>
</dbReference>
<feature type="compositionally biased region" description="Basic and acidic residues" evidence="1">
    <location>
        <begin position="199"/>
        <end position="210"/>
    </location>
</feature>
<reference evidence="3 4" key="1">
    <citation type="submission" date="2024-11" db="EMBL/GenBank/DDBJ databases">
        <title>Chromosome-level genome assembly of Eucalyptus globulus Labill. provides insights into its genome evolution.</title>
        <authorList>
            <person name="Li X."/>
        </authorList>
    </citation>
    <scope>NUCLEOTIDE SEQUENCE [LARGE SCALE GENOMIC DNA]</scope>
    <source>
        <strain evidence="3">CL2024</strain>
        <tissue evidence="3">Fresh tender leaves</tissue>
    </source>
</reference>
<protein>
    <submittedName>
        <fullName evidence="3">Uncharacterized protein</fullName>
    </submittedName>
</protein>
<organism evidence="3 4">
    <name type="scientific">Eucalyptus globulus</name>
    <name type="common">Tasmanian blue gum</name>
    <dbReference type="NCBI Taxonomy" id="34317"/>
    <lineage>
        <taxon>Eukaryota</taxon>
        <taxon>Viridiplantae</taxon>
        <taxon>Streptophyta</taxon>
        <taxon>Embryophyta</taxon>
        <taxon>Tracheophyta</taxon>
        <taxon>Spermatophyta</taxon>
        <taxon>Magnoliopsida</taxon>
        <taxon>eudicotyledons</taxon>
        <taxon>Gunneridae</taxon>
        <taxon>Pentapetalae</taxon>
        <taxon>rosids</taxon>
        <taxon>malvids</taxon>
        <taxon>Myrtales</taxon>
        <taxon>Myrtaceae</taxon>
        <taxon>Myrtoideae</taxon>
        <taxon>Eucalypteae</taxon>
        <taxon>Eucalyptus</taxon>
    </lineage>
</organism>
<comment type="caution">
    <text evidence="3">The sequence shown here is derived from an EMBL/GenBank/DDBJ whole genome shotgun (WGS) entry which is preliminary data.</text>
</comment>
<feature type="region of interest" description="Disordered" evidence="1">
    <location>
        <begin position="33"/>
        <end position="218"/>
    </location>
</feature>
<sequence length="367" mass="40869">MFSPRRFQVRPLFVLLPPRLLLFSPVTLVLPYEAGKPQPPRQKPGRKTNGPSKAVPARDPPISRQKRVFGTSRCTNVPAKPATEKQPAAKPSTGVGRKRVQSAPKSPPTVGAALASAAEKTSPERAKPEPRKKSVCFEEESPENLGDAPAEKTSPERADFKPKKKSVCFEEKSPKNSGDAPAERASSERANPKPKKKSVCFEEKSPKNLGDESAVGPRTPVQAPFAAVAKPRRSGTPYYTAENCSKCRFDRLETASYWLGQIKLAEPVGKHFVSANFFRMALECKAEPIRNLRIELKRYLSRHLHLSEEEEWRNLSLGYGILKDEPNSGPQNPDSREASVRLSIESNRDDDREHQDTEDELIDLKEE</sequence>
<keyword evidence="4" id="KW-1185">Reference proteome</keyword>
<name>A0ABD3IYN2_EUCGL</name>
<accession>A0ABD3IYN2</accession>